<dbReference type="EMBL" id="SMBU01000059">
    <property type="protein sequence ID" value="TCU83272.1"/>
    <property type="molecule type" value="Genomic_DNA"/>
</dbReference>
<dbReference type="InterPro" id="IPR025296">
    <property type="entry name" value="DUF4158"/>
</dbReference>
<dbReference type="GO" id="GO:0004803">
    <property type="term" value="F:transposase activity"/>
    <property type="evidence" value="ECO:0007669"/>
    <property type="project" value="InterPro"/>
</dbReference>
<evidence type="ECO:0000256" key="4">
    <source>
        <dbReference type="ARBA" id="ARBA00023172"/>
    </source>
</evidence>
<keyword evidence="3" id="KW-0238">DNA-binding</keyword>
<evidence type="ECO:0000256" key="2">
    <source>
        <dbReference type="ARBA" id="ARBA00022578"/>
    </source>
</evidence>
<dbReference type="Pfam" id="PF13700">
    <property type="entry name" value="DUF4158"/>
    <property type="match status" value="1"/>
</dbReference>
<feature type="domain" description="Tn3 transposase DDE" evidence="5">
    <location>
        <begin position="571"/>
        <end position="957"/>
    </location>
</feature>
<keyword evidence="2" id="KW-0815">Transposition</keyword>
<evidence type="ECO:0000259" key="5">
    <source>
        <dbReference type="Pfam" id="PF01526"/>
    </source>
</evidence>
<comment type="caution">
    <text evidence="7">The sequence shown here is derived from an EMBL/GenBank/DDBJ whole genome shotgun (WGS) entry which is preliminary data.</text>
</comment>
<dbReference type="GO" id="GO:0003677">
    <property type="term" value="F:DNA binding"/>
    <property type="evidence" value="ECO:0007669"/>
    <property type="project" value="UniProtKB-KW"/>
</dbReference>
<keyword evidence="4" id="KW-0233">DNA recombination</keyword>
<accession>A0A4R3UA72</accession>
<name>A0A4R3UA72_ROSSA</name>
<dbReference type="OrthoDB" id="5292689at2"/>
<protein>
    <submittedName>
        <fullName evidence="7">TnpA family transposase</fullName>
    </submittedName>
</protein>
<dbReference type="Pfam" id="PF01526">
    <property type="entry name" value="DDE_Tnp_Tn3"/>
    <property type="match status" value="1"/>
</dbReference>
<comment type="similarity">
    <text evidence="1">Belongs to the transposase 7 family.</text>
</comment>
<evidence type="ECO:0000256" key="3">
    <source>
        <dbReference type="ARBA" id="ARBA00023125"/>
    </source>
</evidence>
<dbReference type="AlphaFoldDB" id="A0A4R3UA72"/>
<evidence type="ECO:0000256" key="1">
    <source>
        <dbReference type="ARBA" id="ARBA00009402"/>
    </source>
</evidence>
<dbReference type="InterPro" id="IPR002513">
    <property type="entry name" value="Tn3_Tnp_DDE_dom"/>
</dbReference>
<feature type="domain" description="DUF4158" evidence="6">
    <location>
        <begin position="14"/>
        <end position="169"/>
    </location>
</feature>
<sequence>MPSFHLRFVGRDVLPKTLSARDVEESFGLSADDLLELKNGFRGNARIGAAYQLVVLRATGRSPDALTGIPKALLAYMTSAMGMRATDIASLASLYKDAHTSGQHKEWARTRAGFQLVDDDVKATLLDSLHQLSATAISVDDLVKQGEMWLYEKRRVLPSDRVIRDLGREAFAAHEAAAIQAVLTGVPAANRSAAIRELFTKRPGPGSVTILEWLRTPPGRHGRATLKEIIEKIQCVKKWDTEQWKLDGVPLARLRAYSQEVVARAPSDTKRLSEQQQALQLCAFIYVTLLDLNDMATDVGGRCAVDLNRKASGRVMQKQAGTAVDLRAERVKVKSILYDGQLKDKEIVAALRELMPKDEPDFSGTRASLIRESLVNDDAPRVTALLNSLSILDIRGADDEKAMQQLQMLKSLNERGATTLPDDFDLSMADPSWHNLLADPDRKKALAALRACAMNSIRKGVNAGKLWIAHSTKHQSKEQQLIPPKEWEENSKSLIRALSLTDDPDKYLERVLSRLNECIKQLGESIRNGIVTVDNKGEMHIDPIQALEVEPEVTRTRDTMFQQIGNQQFAEMLVEVDAKTGLSEVLLGRRAKTLDELKALYGALFAHGTENTAKGVCAMIPGLQVPQITAAMRAMEARGRLRDGNNVVVEFQQSFPIASLWGSGEKASADAMTLDTSRHLYSARVEHRRKTHGIGIYVHMSDTWSLFYDQPIVLNDRQAGSAVHGAEAYNVSRREDQIRLQLLAVDTHGYTNAAMSISKLLGFDLCVRLQRLSERKIYLPWGTQVPEDLERLNVGKVSLKKIREGWDGLLRLIASIRQGKLTAREALSRLGSAAKGDPVHAAADELGKLLRTIFLCDYFTNPEFRREMHALLNRGESVHFLARAVYHGRIGVTRARRSDELMAISGAHTLLTNVVIAWNTMKMQEVVDTWRARKQPTEDAWIRRMGPVHFEHINFRGIISFNFDPFADALLAKESKRRARAAA</sequence>
<dbReference type="InterPro" id="IPR047653">
    <property type="entry name" value="Tn3-like_transpos"/>
</dbReference>
<evidence type="ECO:0000313" key="8">
    <source>
        <dbReference type="Proteomes" id="UP000295110"/>
    </source>
</evidence>
<proteinExistence type="inferred from homology"/>
<gene>
    <name evidence="7" type="ORF">EV671_10591</name>
</gene>
<dbReference type="Proteomes" id="UP000295110">
    <property type="component" value="Unassembled WGS sequence"/>
</dbReference>
<organism evidence="7 8">
    <name type="scientific">Roseateles saccharophilus</name>
    <name type="common">Pseudomonas saccharophila</name>
    <dbReference type="NCBI Taxonomy" id="304"/>
    <lineage>
        <taxon>Bacteria</taxon>
        <taxon>Pseudomonadati</taxon>
        <taxon>Pseudomonadota</taxon>
        <taxon>Betaproteobacteria</taxon>
        <taxon>Burkholderiales</taxon>
        <taxon>Sphaerotilaceae</taxon>
        <taxon>Roseateles</taxon>
    </lineage>
</organism>
<dbReference type="GO" id="GO:0006313">
    <property type="term" value="P:DNA transposition"/>
    <property type="evidence" value="ECO:0007669"/>
    <property type="project" value="InterPro"/>
</dbReference>
<dbReference type="NCBIfam" id="NF033527">
    <property type="entry name" value="transpos_Tn3"/>
    <property type="match status" value="1"/>
</dbReference>
<dbReference type="RefSeq" id="WP_132576647.1">
    <property type="nucleotide sequence ID" value="NZ_CBCSGL010000085.1"/>
</dbReference>
<keyword evidence="8" id="KW-1185">Reference proteome</keyword>
<evidence type="ECO:0000313" key="7">
    <source>
        <dbReference type="EMBL" id="TCU83272.1"/>
    </source>
</evidence>
<evidence type="ECO:0000259" key="6">
    <source>
        <dbReference type="Pfam" id="PF13700"/>
    </source>
</evidence>
<reference evidence="7 8" key="1">
    <citation type="submission" date="2019-03" db="EMBL/GenBank/DDBJ databases">
        <title>Genomic Encyclopedia of Type Strains, Phase IV (KMG-IV): sequencing the most valuable type-strain genomes for metagenomic binning, comparative biology and taxonomic classification.</title>
        <authorList>
            <person name="Goeker M."/>
        </authorList>
    </citation>
    <scope>NUCLEOTIDE SEQUENCE [LARGE SCALE GENOMIC DNA]</scope>
    <source>
        <strain evidence="7 8">DSM 654</strain>
    </source>
</reference>